<evidence type="ECO:0000259" key="22">
    <source>
        <dbReference type="Pfam" id="PF21064"/>
    </source>
</evidence>
<evidence type="ECO:0000259" key="17">
    <source>
        <dbReference type="Pfam" id="PF06016"/>
    </source>
</evidence>
<dbReference type="InterPro" id="IPR029063">
    <property type="entry name" value="SAM-dependent_MTases_sf"/>
</dbReference>
<dbReference type="InterPro" id="IPR013783">
    <property type="entry name" value="Ig-like_fold"/>
</dbReference>
<dbReference type="Gene3D" id="3.40.50.150">
    <property type="entry name" value="Vaccinia Virus protein VP39"/>
    <property type="match status" value="1"/>
</dbReference>
<dbReference type="InterPro" id="IPR048602">
    <property type="entry name" value="Reovirus_L2_7th"/>
</dbReference>
<dbReference type="GO" id="GO:0005524">
    <property type="term" value="F:ATP binding"/>
    <property type="evidence" value="ECO:0007669"/>
    <property type="project" value="UniProtKB-KW"/>
</dbReference>
<feature type="domain" description="Reovirus core-spike protein lambda-2-like 7th" evidence="19">
    <location>
        <begin position="1129"/>
        <end position="1224"/>
    </location>
</feature>
<keyword evidence="11" id="KW-0506">mRNA capping</keyword>
<keyword evidence="6" id="KW-0949">S-adenosyl-L-methionine</keyword>
<dbReference type="Pfam" id="PF21064">
    <property type="entry name" value="Reovirus_L2_N"/>
    <property type="match status" value="1"/>
</dbReference>
<dbReference type="GO" id="GO:0005525">
    <property type="term" value="F:GTP binding"/>
    <property type="evidence" value="ECO:0007669"/>
    <property type="project" value="UniProtKB-KW"/>
</dbReference>
<keyword evidence="9" id="KW-0067">ATP-binding</keyword>
<dbReference type="InterPro" id="IPR048598">
    <property type="entry name" value="Reovirus_L2_MT1"/>
</dbReference>
<proteinExistence type="predicted"/>
<evidence type="ECO:0000259" key="20">
    <source>
        <dbReference type="Pfam" id="PF21062"/>
    </source>
</evidence>
<keyword evidence="5" id="KW-0808">Transferase</keyword>
<dbReference type="GO" id="GO:0004482">
    <property type="term" value="F:mRNA 5'-cap (guanine-N7-)-methyltransferase activity"/>
    <property type="evidence" value="ECO:0007669"/>
    <property type="project" value="UniProtKB-EC"/>
</dbReference>
<dbReference type="InterPro" id="IPR048597">
    <property type="entry name" value="Reovirus_L2_MT2"/>
</dbReference>
<feature type="domain" description="Reovirus core-spike protein lambda-2-like 6th" evidence="18">
    <location>
        <begin position="1034"/>
        <end position="1122"/>
    </location>
</feature>
<keyword evidence="4" id="KW-0507">mRNA processing</keyword>
<evidence type="ECO:0000256" key="15">
    <source>
        <dbReference type="ARBA" id="ARBA00044679"/>
    </source>
</evidence>
<dbReference type="InterPro" id="IPR048294">
    <property type="entry name" value="Reovirus_L2_8th"/>
</dbReference>
<keyword evidence="8" id="KW-1152">Outer capsid protein</keyword>
<evidence type="ECO:0000256" key="5">
    <source>
        <dbReference type="ARBA" id="ARBA00022679"/>
    </source>
</evidence>
<dbReference type="InterPro" id="IPR048603">
    <property type="entry name" value="Reovirus_L2_6th"/>
</dbReference>
<dbReference type="Pfam" id="PF06016">
    <property type="entry name" value="Reovirus_L2_8th"/>
    <property type="match status" value="1"/>
</dbReference>
<dbReference type="GO" id="GO:0004484">
    <property type="term" value="F:mRNA guanylyltransferase activity"/>
    <property type="evidence" value="ECO:0007669"/>
    <property type="project" value="UniProtKB-EC"/>
</dbReference>
<dbReference type="Pfam" id="PF21062">
    <property type="entry name" value="Reovirus_L2_4th"/>
    <property type="match status" value="1"/>
</dbReference>
<dbReference type="Pfam" id="PF21061">
    <property type="entry name" value="Reovirus_L2_7th"/>
    <property type="match status" value="1"/>
</dbReference>
<evidence type="ECO:0000259" key="19">
    <source>
        <dbReference type="Pfam" id="PF21061"/>
    </source>
</evidence>
<dbReference type="Pfam" id="PF21065">
    <property type="entry name" value="Reovirus_L2_MT1"/>
    <property type="match status" value="1"/>
</dbReference>
<evidence type="ECO:0000256" key="10">
    <source>
        <dbReference type="ARBA" id="ARBA00022844"/>
    </source>
</evidence>
<feature type="domain" description="Reovirus core-spike protein lambda-2-like ferredoxin-like" evidence="20">
    <location>
        <begin position="688"/>
        <end position="795"/>
    </location>
</feature>
<feature type="domain" description="Reovirus core-spike protein lambda-2-like first methyltransferase" evidence="23">
    <location>
        <begin position="393"/>
        <end position="684"/>
    </location>
</feature>
<evidence type="ECO:0000256" key="4">
    <source>
        <dbReference type="ARBA" id="ARBA00022664"/>
    </source>
</evidence>
<evidence type="ECO:0000256" key="9">
    <source>
        <dbReference type="ARBA" id="ARBA00022840"/>
    </source>
</evidence>
<comment type="catalytic activity">
    <reaction evidence="16">
        <text>a 5'-end (5'-triphosphoguanosine)-ribonucleoside in mRNA + S-adenosyl-L-methionine = a 5'-end (N(7)-methyl 5'-triphosphoguanosine)-ribonucleoside in mRNA + S-adenosyl-L-homocysteine</text>
        <dbReference type="Rhea" id="RHEA:67008"/>
        <dbReference type="Rhea" id="RHEA-COMP:17166"/>
        <dbReference type="Rhea" id="RHEA-COMP:17167"/>
        <dbReference type="ChEBI" id="CHEBI:57856"/>
        <dbReference type="ChEBI" id="CHEBI:59789"/>
        <dbReference type="ChEBI" id="CHEBI:156461"/>
        <dbReference type="ChEBI" id="CHEBI:167617"/>
        <dbReference type="EC" id="2.1.1.56"/>
    </reaction>
</comment>
<dbReference type="Gene3D" id="2.60.40.10">
    <property type="entry name" value="Immunoglobulins"/>
    <property type="match status" value="1"/>
</dbReference>
<evidence type="ECO:0000256" key="7">
    <source>
        <dbReference type="ARBA" id="ARBA00022741"/>
    </source>
</evidence>
<evidence type="ECO:0000256" key="6">
    <source>
        <dbReference type="ARBA" id="ARBA00022691"/>
    </source>
</evidence>
<dbReference type="EMBL" id="MN820530">
    <property type="protein sequence ID" value="QJE50378.1"/>
    <property type="molecule type" value="Genomic_RNA"/>
</dbReference>
<evidence type="ECO:0000256" key="14">
    <source>
        <dbReference type="ARBA" id="ARBA00025114"/>
    </source>
</evidence>
<organism evidence="25">
    <name type="scientific">Phocid orthoreovirus 1</name>
    <dbReference type="NCBI Taxonomy" id="2854225"/>
    <lineage>
        <taxon>Viruses</taxon>
        <taxon>Riboviria</taxon>
        <taxon>Orthornavirae</taxon>
        <taxon>Duplornaviricota</taxon>
        <taxon>Resentoviricetes</taxon>
        <taxon>Reovirales</taxon>
        <taxon>Spinareoviridae</taxon>
        <taxon>Orthoreovirus</taxon>
    </lineage>
</organism>
<protein>
    <submittedName>
        <fullName evidence="25">Lambda 2</fullName>
    </submittedName>
</protein>
<evidence type="ECO:0000259" key="24">
    <source>
        <dbReference type="Pfam" id="PF21066"/>
    </source>
</evidence>
<comment type="function">
    <text evidence="14">Outer capsid protein involved in mRNA capping. Catalyzes the last 3 enzymatic activities for formation of the 5' cap structure on the viral plus-strand transcripts, namely the RNA guanylyltransferase, RNA-7N- and RNA-2'O-methyltransferase activities.</text>
</comment>
<reference evidence="25" key="1">
    <citation type="submission" date="2019-12" db="EMBL/GenBank/DDBJ databases">
        <authorList>
            <person name="Nielsen O."/>
            <person name="Rodrigues T.C.S."/>
            <person name="Subramaniam K."/>
            <person name="Lambourn D."/>
            <person name="Popov V.L."/>
            <person name="Waltzek T.B."/>
            <person name="Raverty S."/>
        </authorList>
    </citation>
    <scope>NUCLEOTIDE SEQUENCE</scope>
    <source>
        <strain evidence="25">PhRV1/Phoca vitulina/USA/2007-2008</strain>
    </source>
</reference>
<dbReference type="Gene3D" id="3.40.50.10760">
    <property type="entry name" value="Reovirus core"/>
    <property type="match status" value="1"/>
</dbReference>
<evidence type="ECO:0000256" key="11">
    <source>
        <dbReference type="ARBA" id="ARBA00023042"/>
    </source>
</evidence>
<evidence type="ECO:0000259" key="18">
    <source>
        <dbReference type="Pfam" id="PF21060"/>
    </source>
</evidence>
<dbReference type="InterPro" id="IPR048596">
    <property type="entry name" value="Reovirus_L2_N"/>
</dbReference>
<comment type="subcellular location">
    <subcellularLocation>
        <location evidence="1">Virion</location>
    </subcellularLocation>
</comment>
<comment type="catalytic activity">
    <reaction evidence="15">
        <text>a 5'-end diphospho-ribonucleoside in mRNA + GTP + H(+) = a 5'-end (5'-triphosphoguanosine)-ribonucleoside in mRNA + diphosphate</text>
        <dbReference type="Rhea" id="RHEA:67012"/>
        <dbReference type="Rhea" id="RHEA-COMP:17165"/>
        <dbReference type="Rhea" id="RHEA-COMP:17166"/>
        <dbReference type="ChEBI" id="CHEBI:15378"/>
        <dbReference type="ChEBI" id="CHEBI:33019"/>
        <dbReference type="ChEBI" id="CHEBI:37565"/>
        <dbReference type="ChEBI" id="CHEBI:167616"/>
        <dbReference type="ChEBI" id="CHEBI:167617"/>
        <dbReference type="EC" id="2.7.7.50"/>
    </reaction>
</comment>
<evidence type="ECO:0000256" key="2">
    <source>
        <dbReference type="ARBA" id="ARBA00022561"/>
    </source>
</evidence>
<keyword evidence="3" id="KW-0489">Methyltransferase</keyword>
<evidence type="ECO:0000256" key="8">
    <source>
        <dbReference type="ARBA" id="ARBA00022770"/>
    </source>
</evidence>
<evidence type="ECO:0000256" key="3">
    <source>
        <dbReference type="ARBA" id="ARBA00022603"/>
    </source>
</evidence>
<feature type="domain" description="Reovirus core-spike protein lambda-2-like N-terminal" evidence="22">
    <location>
        <begin position="2"/>
        <end position="125"/>
    </location>
</feature>
<accession>A0A7L5EXB1</accession>
<keyword evidence="7" id="KW-0547">Nucleotide-binding</keyword>
<feature type="domain" description="Reovirus core-spike protein lambda-2-like GTase" evidence="21">
    <location>
        <begin position="140"/>
        <end position="384"/>
    </location>
</feature>
<keyword evidence="12" id="KW-0342">GTP-binding</keyword>
<keyword evidence="2" id="KW-0167">Capsid protein</keyword>
<feature type="domain" description="Reovirus core-spike protein lambda-2-like second methyltransferase" evidence="24">
    <location>
        <begin position="801"/>
        <end position="1024"/>
    </location>
</feature>
<dbReference type="InterPro" id="IPR048604">
    <property type="entry name" value="Reovirus_L2_4th"/>
</dbReference>
<dbReference type="Pfam" id="PF21066">
    <property type="entry name" value="Reovirus_L2_MT2"/>
    <property type="match status" value="1"/>
</dbReference>
<dbReference type="Gene3D" id="3.90.1810.10">
    <property type="entry name" value="Reovirus components"/>
    <property type="match status" value="1"/>
</dbReference>
<evidence type="ECO:0000256" key="16">
    <source>
        <dbReference type="ARBA" id="ARBA00044712"/>
    </source>
</evidence>
<dbReference type="Pfam" id="PF21063">
    <property type="entry name" value="Reovirus_L2_GTase"/>
    <property type="match status" value="1"/>
</dbReference>
<name>A0A7L5EXB1_9REOV</name>
<evidence type="ECO:0000313" key="25">
    <source>
        <dbReference type="EMBL" id="QJE50378.1"/>
    </source>
</evidence>
<evidence type="ECO:0000259" key="21">
    <source>
        <dbReference type="Pfam" id="PF21063"/>
    </source>
</evidence>
<dbReference type="Pfam" id="PF21060">
    <property type="entry name" value="Reovirus_L2_6th"/>
    <property type="match status" value="1"/>
</dbReference>
<evidence type="ECO:0000259" key="23">
    <source>
        <dbReference type="Pfam" id="PF21065"/>
    </source>
</evidence>
<dbReference type="GO" id="GO:0039624">
    <property type="term" value="C:viral outer capsid"/>
    <property type="evidence" value="ECO:0007669"/>
    <property type="project" value="UniProtKB-KW"/>
</dbReference>
<keyword evidence="13" id="KW-0511">Multifunctional enzyme</keyword>
<evidence type="ECO:0000256" key="13">
    <source>
        <dbReference type="ARBA" id="ARBA00023268"/>
    </source>
</evidence>
<dbReference type="InterPro" id="IPR048601">
    <property type="entry name" value="Reovirus_L2_GTase"/>
</dbReference>
<feature type="domain" description="Reovirus core-spike protein lambda-2-like C-terminal" evidence="17">
    <location>
        <begin position="1227"/>
        <end position="1284"/>
    </location>
</feature>
<evidence type="ECO:0000256" key="12">
    <source>
        <dbReference type="ARBA" id="ARBA00023134"/>
    </source>
</evidence>
<evidence type="ECO:0000256" key="1">
    <source>
        <dbReference type="ARBA" id="ARBA00004328"/>
    </source>
</evidence>
<keyword evidence="10" id="KW-0946">Virion</keyword>
<sequence length="1284" mass="142358">MANVWGVRLADSLSSPTLEKNNIRYTLLDFCNDLDCKGVSCPWKPLVSSDGKTVVAVRLLRPLNGLTFGDHVYGFPDNYDSWKDQMISDLAVLKSEVLYIYPISTYSTHTVNPIVAAALVNLYLGKRPYYSVISNLLVRETVINDLLYGDSGSTDCYHKDGDVLVVRPGRKYLTFSAYSNHALDPPLFCKDIANYALTIYANDYPTLDRYCWTKYSGSGILVHYDKPTFGCHYVIPSMVQMVSATPHILESTDAILLESLLEQFSHNSSVRPAQPVVRVDECYHMRWGMSSFSEDSLTYRLLCLSLAATNGYQLASPPPGCLTNLWVSCFVSQLLSDGGNGLNLSPVESYVRLAYDSPSVADGVTTFGYRRCNSILIGLPVSQVASMGNVSHPVRWLPQYSSDVFSPEQAMACYDKISRLPLRPDYGFFWYGDALVSCYDFSPVEREVSIDELPEFPGSYFDGHEVYARSLFSMARKVGDKSLAKDTAVLRNVCQVVNPDTGKRYLSDGLGVAYLGAAASHGDENQPLIIKPWLNGKIPGLLTPSSVRQFGYDVANGSIVDITRAFPGGTYQLVYCDVDQVVDGDDTLDRSSALFESLLRSCLSLTAPNGVFVIKVNFPTRRVFYALERIALPLLSSYQLVKPFLVNNLELFFCGFGVGHNGVLKWTSGAYFFLHSQVFRYQSLNEVVGQLPSHGYVDDGLSPVGVEQIVIENPGFSPFSVETVAGISYVVARSGFTPKRISFAPLHGARMLSVSTYRTPLSSNRMERMKFVPSVDSHSLEVQNRDILPTNVQLFTQSSIASPYTCLTMMLNAEVQRAIGTHESVLDLGTGPEARILSLLPATCPITCVDVRPFSEPETCWQTRTRFLVLDYLTDGWMHGQKPDVVTCVLSLGAAADAKHITMKDALTLLCKNIAQTSANVALIQLNCPTTVPHNIPGLLTVDRTTKTYKFHNSNRVEPFCDIEDAIAVVQEIWPTASVSWVASDPDLSWTHLALLECTALQSENIAAARQLLTMMPLMRVDIHSSSFRVDDVITVGHPITLEVSGFSDLDVVLGYFDGTLAFNSSMPEAAMIPHFVPTYLPTTKKWQLECRFSNEGVYTIQMLLGSTQTHVSVGSFIVDPPSFEVTELPWDPDFGIDGTDIKLEYNSYYRLLPFVKIGDEWQPASLDKFFLTSDPLDPSTHTLNVKIDVADKYLTYVLRDIQSRDVGKYINYPLRLLNEVTLPSDSDLLLSAPDTREWAVKESGNVICILNSPHFVMPGDWDVLSDTISWLPSNPTFIVPPGD</sequence>
<dbReference type="Gene3D" id="3.55.60.10">
    <property type="entry name" value="Reovirus components"/>
    <property type="match status" value="1"/>
</dbReference>